<dbReference type="EMBL" id="JH159159">
    <property type="protein sequence ID" value="EGZ10045.1"/>
    <property type="molecule type" value="Genomic_DNA"/>
</dbReference>
<reference evidence="2 3" key="1">
    <citation type="journal article" date="2006" name="Science">
        <title>Phytophthora genome sequences uncover evolutionary origins and mechanisms of pathogenesis.</title>
        <authorList>
            <person name="Tyler B.M."/>
            <person name="Tripathy S."/>
            <person name="Zhang X."/>
            <person name="Dehal P."/>
            <person name="Jiang R.H."/>
            <person name="Aerts A."/>
            <person name="Arredondo F.D."/>
            <person name="Baxter L."/>
            <person name="Bensasson D."/>
            <person name="Beynon J.L."/>
            <person name="Chapman J."/>
            <person name="Damasceno C.M."/>
            <person name="Dorrance A.E."/>
            <person name="Dou D."/>
            <person name="Dickerman A.W."/>
            <person name="Dubchak I.L."/>
            <person name="Garbelotto M."/>
            <person name="Gijzen M."/>
            <person name="Gordon S.G."/>
            <person name="Govers F."/>
            <person name="Grunwald N.J."/>
            <person name="Huang W."/>
            <person name="Ivors K.L."/>
            <person name="Jones R.W."/>
            <person name="Kamoun S."/>
            <person name="Krampis K."/>
            <person name="Lamour K.H."/>
            <person name="Lee M.K."/>
            <person name="McDonald W.H."/>
            <person name="Medina M."/>
            <person name="Meijer H.J."/>
            <person name="Nordberg E.K."/>
            <person name="Maclean D.J."/>
            <person name="Ospina-Giraldo M.D."/>
            <person name="Morris P.F."/>
            <person name="Phuntumart V."/>
            <person name="Putnam N.H."/>
            <person name="Rash S."/>
            <person name="Rose J.K."/>
            <person name="Sakihama Y."/>
            <person name="Salamov A.A."/>
            <person name="Savidor A."/>
            <person name="Scheuring C.F."/>
            <person name="Smith B.M."/>
            <person name="Sobral B.W."/>
            <person name="Terry A."/>
            <person name="Torto-Alalibo T.A."/>
            <person name="Win J."/>
            <person name="Xu Z."/>
            <person name="Zhang H."/>
            <person name="Grigoriev I.V."/>
            <person name="Rokhsar D.S."/>
            <person name="Boore J.L."/>
        </authorList>
    </citation>
    <scope>NUCLEOTIDE SEQUENCE [LARGE SCALE GENOMIC DNA]</scope>
    <source>
        <strain evidence="2 3">P6497</strain>
    </source>
</reference>
<evidence type="ECO:0000256" key="1">
    <source>
        <dbReference type="SAM" id="MobiDB-lite"/>
    </source>
</evidence>
<protein>
    <submittedName>
        <fullName evidence="2">Uncharacterized protein</fullName>
    </submittedName>
</protein>
<accession>G5A305</accession>
<name>G5A305_PHYSP</name>
<keyword evidence="3" id="KW-1185">Reference proteome</keyword>
<gene>
    <name evidence="2" type="ORF">PHYSODRAFT_260611</name>
</gene>
<dbReference type="RefSeq" id="XP_009534906.1">
    <property type="nucleotide sequence ID" value="XM_009536611.1"/>
</dbReference>
<feature type="compositionally biased region" description="Acidic residues" evidence="1">
    <location>
        <begin position="92"/>
        <end position="102"/>
    </location>
</feature>
<feature type="compositionally biased region" description="Basic and acidic residues" evidence="1">
    <location>
        <begin position="130"/>
        <end position="142"/>
    </location>
</feature>
<dbReference type="Proteomes" id="UP000002640">
    <property type="component" value="Unassembled WGS sequence"/>
</dbReference>
<evidence type="ECO:0000313" key="2">
    <source>
        <dbReference type="EMBL" id="EGZ10045.1"/>
    </source>
</evidence>
<evidence type="ECO:0000313" key="3">
    <source>
        <dbReference type="Proteomes" id="UP000002640"/>
    </source>
</evidence>
<dbReference type="InParanoid" id="G5A305"/>
<dbReference type="GeneID" id="20639197"/>
<dbReference type="AlphaFoldDB" id="G5A305"/>
<feature type="region of interest" description="Disordered" evidence="1">
    <location>
        <begin position="92"/>
        <end position="142"/>
    </location>
</feature>
<organism evidence="2 3">
    <name type="scientific">Phytophthora sojae (strain P6497)</name>
    <name type="common">Soybean stem and root rot agent</name>
    <name type="synonym">Phytophthora megasperma f. sp. glycines</name>
    <dbReference type="NCBI Taxonomy" id="1094619"/>
    <lineage>
        <taxon>Eukaryota</taxon>
        <taxon>Sar</taxon>
        <taxon>Stramenopiles</taxon>
        <taxon>Oomycota</taxon>
        <taxon>Peronosporomycetes</taxon>
        <taxon>Peronosporales</taxon>
        <taxon>Peronosporaceae</taxon>
        <taxon>Phytophthora</taxon>
    </lineage>
</organism>
<dbReference type="OMA" id="VIQATNC"/>
<proteinExistence type="predicted"/>
<dbReference type="KEGG" id="psoj:PHYSODRAFT_260611"/>
<sequence length="227" mass="26228">MYLNAKTKQSAMLQPLTDFLELFQHKYFESRPNFRYDDACVGQSFKWATVQFRAKTGAKFPHVAAATQLTSHNKWWSVLKPLVMLQRASSVEQEEGGEEEEGALVVSGLQSTIASKRTRREKEDGGDDEKDSRRMRQRVEPREVELPMSPFRPQSPGIVSPLPWKATHSNLDEVKLRKVVAMERRLDLDTMTQGEDGLSPEAQEYLRWQRQQILRKMREEMNDVATT</sequence>